<evidence type="ECO:0000313" key="2">
    <source>
        <dbReference type="Proteomes" id="UP000192932"/>
    </source>
</evidence>
<gene>
    <name evidence="1" type="ORF">B7492_22615</name>
</gene>
<dbReference type="Proteomes" id="UP000192932">
    <property type="component" value="Chromosome"/>
</dbReference>
<accession>A0A1W6ADG5</accession>
<protein>
    <submittedName>
        <fullName evidence="1">Uncharacterized protein</fullName>
    </submittedName>
</protein>
<organism evidence="1 2">
    <name type="scientific">Bacillus mycoides</name>
    <dbReference type="NCBI Taxonomy" id="1405"/>
    <lineage>
        <taxon>Bacteria</taxon>
        <taxon>Bacillati</taxon>
        <taxon>Bacillota</taxon>
        <taxon>Bacilli</taxon>
        <taxon>Bacillales</taxon>
        <taxon>Bacillaceae</taxon>
        <taxon>Bacillus</taxon>
        <taxon>Bacillus cereus group</taxon>
    </lineage>
</organism>
<proteinExistence type="predicted"/>
<dbReference type="RefSeq" id="WP_085312357.1">
    <property type="nucleotide sequence ID" value="NZ_CP020743.1"/>
</dbReference>
<dbReference type="AlphaFoldDB" id="A0A1W6ADG5"/>
<dbReference type="EMBL" id="CP020743">
    <property type="protein sequence ID" value="ARJ23819.1"/>
    <property type="molecule type" value="Genomic_DNA"/>
</dbReference>
<reference evidence="1 2" key="1">
    <citation type="submission" date="2017-04" db="EMBL/GenBank/DDBJ databases">
        <title>The Characteristic of a Fine Plant Growth-Promoting Rhizobacteria Bacillus mycoides Gnyt1 and its Whole Genome Sequencing Analysis.</title>
        <authorList>
            <person name="Li J.H."/>
            <person name="Yao T."/>
        </authorList>
    </citation>
    <scope>NUCLEOTIDE SEQUENCE [LARGE SCALE GENOMIC DNA]</scope>
    <source>
        <strain evidence="1 2">Gnyt1</strain>
    </source>
</reference>
<evidence type="ECO:0000313" key="1">
    <source>
        <dbReference type="EMBL" id="ARJ23819.1"/>
    </source>
</evidence>
<name>A0A1W6ADG5_BACMY</name>
<sequence>MNDLSTFGFGEVQGKIEELTKKLAEAKVLANEIATTKIYVQDTRKKEIDDYMEELRNDFKKTFHHEPEGIYLVAEGQNGRCQIILSGRKDISSIRMDI</sequence>